<dbReference type="InterPro" id="IPR052895">
    <property type="entry name" value="HetReg/Transcr_Mod"/>
</dbReference>
<name>A0ABQ8G3H2_9PEZI</name>
<evidence type="ECO:0000313" key="2">
    <source>
        <dbReference type="EMBL" id="KAH7043820.1"/>
    </source>
</evidence>
<protein>
    <submittedName>
        <fullName evidence="2">Heterokaryon incompatibility protein-domain-containing protein</fullName>
    </submittedName>
</protein>
<evidence type="ECO:0000259" key="1">
    <source>
        <dbReference type="Pfam" id="PF06985"/>
    </source>
</evidence>
<dbReference type="EMBL" id="JAGTJR010000022">
    <property type="protein sequence ID" value="KAH7043820.1"/>
    <property type="molecule type" value="Genomic_DNA"/>
</dbReference>
<feature type="non-terminal residue" evidence="2">
    <location>
        <position position="1"/>
    </location>
</feature>
<dbReference type="Pfam" id="PF06985">
    <property type="entry name" value="HET"/>
    <property type="match status" value="1"/>
</dbReference>
<dbReference type="PANTHER" id="PTHR24148">
    <property type="entry name" value="ANKYRIN REPEAT DOMAIN-CONTAINING PROTEIN 39 HOMOLOG-RELATED"/>
    <property type="match status" value="1"/>
</dbReference>
<gene>
    <name evidence="2" type="ORF">B0J12DRAFT_541852</name>
</gene>
<dbReference type="InterPro" id="IPR010730">
    <property type="entry name" value="HET"/>
</dbReference>
<dbReference type="Proteomes" id="UP000774617">
    <property type="component" value="Unassembled WGS sequence"/>
</dbReference>
<feature type="non-terminal residue" evidence="2">
    <location>
        <position position="167"/>
    </location>
</feature>
<sequence length="167" mass="19190">QIRLLKLHPGQEDERVRCDLVNVNLDELPKFDAISYTWANSNGDECVAETCNCPHPVAANCCAVPRRIRLPWPKRLLWVDAVCIDRNPIEESNHQGREMERIYRGASRVVVYLGEAGGVDNRLFEFLDGENAYPPRLLAVYAEALRRLVSRGWFECIWVMQEFGLSM</sequence>
<dbReference type="PANTHER" id="PTHR24148:SF64">
    <property type="entry name" value="HETEROKARYON INCOMPATIBILITY DOMAIN-CONTAINING PROTEIN"/>
    <property type="match status" value="1"/>
</dbReference>
<feature type="domain" description="Heterokaryon incompatibility" evidence="1">
    <location>
        <begin position="31"/>
        <end position="162"/>
    </location>
</feature>
<proteinExistence type="predicted"/>
<organism evidence="2 3">
    <name type="scientific">Macrophomina phaseolina</name>
    <dbReference type="NCBI Taxonomy" id="35725"/>
    <lineage>
        <taxon>Eukaryota</taxon>
        <taxon>Fungi</taxon>
        <taxon>Dikarya</taxon>
        <taxon>Ascomycota</taxon>
        <taxon>Pezizomycotina</taxon>
        <taxon>Dothideomycetes</taxon>
        <taxon>Dothideomycetes incertae sedis</taxon>
        <taxon>Botryosphaeriales</taxon>
        <taxon>Botryosphaeriaceae</taxon>
        <taxon>Macrophomina</taxon>
    </lineage>
</organism>
<accession>A0ABQ8G3H2</accession>
<keyword evidence="3" id="KW-1185">Reference proteome</keyword>
<comment type="caution">
    <text evidence="2">The sequence shown here is derived from an EMBL/GenBank/DDBJ whole genome shotgun (WGS) entry which is preliminary data.</text>
</comment>
<evidence type="ECO:0000313" key="3">
    <source>
        <dbReference type="Proteomes" id="UP000774617"/>
    </source>
</evidence>
<reference evidence="2 3" key="1">
    <citation type="journal article" date="2021" name="Nat. Commun.">
        <title>Genetic determinants of endophytism in the Arabidopsis root mycobiome.</title>
        <authorList>
            <person name="Mesny F."/>
            <person name="Miyauchi S."/>
            <person name="Thiergart T."/>
            <person name="Pickel B."/>
            <person name="Atanasova L."/>
            <person name="Karlsson M."/>
            <person name="Huettel B."/>
            <person name="Barry K.W."/>
            <person name="Haridas S."/>
            <person name="Chen C."/>
            <person name="Bauer D."/>
            <person name="Andreopoulos W."/>
            <person name="Pangilinan J."/>
            <person name="LaButti K."/>
            <person name="Riley R."/>
            <person name="Lipzen A."/>
            <person name="Clum A."/>
            <person name="Drula E."/>
            <person name="Henrissat B."/>
            <person name="Kohler A."/>
            <person name="Grigoriev I.V."/>
            <person name="Martin F.M."/>
            <person name="Hacquard S."/>
        </authorList>
    </citation>
    <scope>NUCLEOTIDE SEQUENCE [LARGE SCALE GENOMIC DNA]</scope>
    <source>
        <strain evidence="2 3">MPI-SDFR-AT-0080</strain>
    </source>
</reference>